<evidence type="ECO:0000313" key="2">
    <source>
        <dbReference type="EMBL" id="CEM54957.1"/>
    </source>
</evidence>
<dbReference type="PhylomeDB" id="A0A0G4ID04"/>
<proteinExistence type="predicted"/>
<sequence>MFFVLVLLTLNGVEGDGDSVSSSCQANCETSPEVVCSSIFGKEMTLRSPCDDAGRCETYHRIRENQRAWTKGLSLYSRQPTDPKEICRRLGKPGKEDHTFCAPPGTFLSAPSRTFRHCDECTEVFAKLQEPVKCSACDPSACPETFGLCLKVEKKMRVEAQTRPITVADCSQMFSRQDPHLVASMYLHAHLKRLSSYCEVVHDFYFTHTSRMFFWQKLLGREDESDEEERKTYLHLRNEFGYSVDRYGGIDGLLLSPEFVASLKREKPEMMKKMEHLPDLLIVADLGFKLFSVGDAMGVAGSIHTIELLQALLDREKRWSQATRGLYGFCTRAGAAEEDRDSFFSVSTKLPDSLTNLRDKTLPMATKALEEYEKPDGNLMNDHRYVDQ</sequence>
<gene>
    <name evidence="2" type="ORF">Cvel_13177</name>
</gene>
<dbReference type="VEuPathDB" id="CryptoDB:Cvel_13177"/>
<keyword evidence="1" id="KW-0732">Signal</keyword>
<organism evidence="2">
    <name type="scientific">Chromera velia CCMP2878</name>
    <dbReference type="NCBI Taxonomy" id="1169474"/>
    <lineage>
        <taxon>Eukaryota</taxon>
        <taxon>Sar</taxon>
        <taxon>Alveolata</taxon>
        <taxon>Colpodellida</taxon>
        <taxon>Chromeraceae</taxon>
        <taxon>Chromera</taxon>
    </lineage>
</organism>
<dbReference type="EMBL" id="CDMZ01005832">
    <property type="protein sequence ID" value="CEM54957.1"/>
    <property type="molecule type" value="Genomic_DNA"/>
</dbReference>
<evidence type="ECO:0000256" key="1">
    <source>
        <dbReference type="SAM" id="SignalP"/>
    </source>
</evidence>
<name>A0A0G4ID04_9ALVE</name>
<feature type="chain" id="PRO_5012700829" evidence="1">
    <location>
        <begin position="16"/>
        <end position="388"/>
    </location>
</feature>
<dbReference type="AlphaFoldDB" id="A0A0G4ID04"/>
<feature type="signal peptide" evidence="1">
    <location>
        <begin position="1"/>
        <end position="15"/>
    </location>
</feature>
<reference evidence="2" key="1">
    <citation type="submission" date="2014-11" db="EMBL/GenBank/DDBJ databases">
        <authorList>
            <person name="Otto D Thomas"/>
            <person name="Naeem Raeece"/>
        </authorList>
    </citation>
    <scope>NUCLEOTIDE SEQUENCE</scope>
</reference>
<protein>
    <submittedName>
        <fullName evidence="2">Uncharacterized protein</fullName>
    </submittedName>
</protein>
<accession>A0A0G4ID04</accession>